<dbReference type="InterPro" id="IPR009057">
    <property type="entry name" value="Homeodomain-like_sf"/>
</dbReference>
<dbReference type="PANTHER" id="PTHR30055">
    <property type="entry name" value="HTH-TYPE TRANSCRIPTIONAL REGULATOR RUTR"/>
    <property type="match status" value="1"/>
</dbReference>
<keyword evidence="3" id="KW-0804">Transcription</keyword>
<dbReference type="PROSITE" id="PS01081">
    <property type="entry name" value="HTH_TETR_1"/>
    <property type="match status" value="1"/>
</dbReference>
<evidence type="ECO:0000256" key="2">
    <source>
        <dbReference type="ARBA" id="ARBA00023125"/>
    </source>
</evidence>
<dbReference type="PANTHER" id="PTHR30055:SF148">
    <property type="entry name" value="TETR-FAMILY TRANSCRIPTIONAL REGULATOR"/>
    <property type="match status" value="1"/>
</dbReference>
<evidence type="ECO:0000259" key="5">
    <source>
        <dbReference type="PROSITE" id="PS50977"/>
    </source>
</evidence>
<keyword evidence="2 4" id="KW-0238">DNA-binding</keyword>
<dbReference type="SUPFAM" id="SSF48498">
    <property type="entry name" value="Tetracyclin repressor-like, C-terminal domain"/>
    <property type="match status" value="1"/>
</dbReference>
<keyword evidence="1" id="KW-0805">Transcription regulation</keyword>
<name>A0ABV3SZC9_9ACTN</name>
<evidence type="ECO:0000256" key="1">
    <source>
        <dbReference type="ARBA" id="ARBA00023015"/>
    </source>
</evidence>
<proteinExistence type="predicted"/>
<evidence type="ECO:0000313" key="7">
    <source>
        <dbReference type="Proteomes" id="UP001556631"/>
    </source>
</evidence>
<dbReference type="PROSITE" id="PS50977">
    <property type="entry name" value="HTH_TETR_2"/>
    <property type="match status" value="1"/>
</dbReference>
<evidence type="ECO:0000256" key="4">
    <source>
        <dbReference type="PROSITE-ProRule" id="PRU00335"/>
    </source>
</evidence>
<sequence>MIRPSQLPGLHRPRIEGDRELEILTTTLDVLAESGYDRLTMDAVASRARVSKATLYRRWRTKANLVIDALLAQKEPSAPADTGSLRGDLLATFCGMGGLTDARQIAVLGSVVTAITRDAEFAEVFRRDFICPKADLNMAIFERARERGEIRPDADLDVIVPALPGIVLHQIFLLGETSTTDLIRRVVDQVILPAVAVRGAPAESQIGSETKD</sequence>
<evidence type="ECO:0000313" key="6">
    <source>
        <dbReference type="EMBL" id="MEX0428301.1"/>
    </source>
</evidence>
<dbReference type="InterPro" id="IPR036271">
    <property type="entry name" value="Tet_transcr_reg_TetR-rel_C_sf"/>
</dbReference>
<accession>A0ABV3SZC9</accession>
<dbReference type="InterPro" id="IPR011075">
    <property type="entry name" value="TetR_C"/>
</dbReference>
<evidence type="ECO:0000256" key="3">
    <source>
        <dbReference type="ARBA" id="ARBA00023163"/>
    </source>
</evidence>
<dbReference type="InterPro" id="IPR050109">
    <property type="entry name" value="HTH-type_TetR-like_transc_reg"/>
</dbReference>
<dbReference type="Proteomes" id="UP001556631">
    <property type="component" value="Unassembled WGS sequence"/>
</dbReference>
<dbReference type="RefSeq" id="WP_367994268.1">
    <property type="nucleotide sequence ID" value="NZ_JBFPJR010000018.1"/>
</dbReference>
<dbReference type="PRINTS" id="PR00455">
    <property type="entry name" value="HTHTETR"/>
</dbReference>
<dbReference type="Pfam" id="PF16859">
    <property type="entry name" value="TetR_C_11"/>
    <property type="match status" value="1"/>
</dbReference>
<gene>
    <name evidence="6" type="ORF">AB3X52_11785</name>
</gene>
<keyword evidence="7" id="KW-1185">Reference proteome</keyword>
<comment type="caution">
    <text evidence="6">The sequence shown here is derived from an EMBL/GenBank/DDBJ whole genome shotgun (WGS) entry which is preliminary data.</text>
</comment>
<protein>
    <submittedName>
        <fullName evidence="6">TetR/AcrR family transcriptional regulator</fullName>
    </submittedName>
</protein>
<dbReference type="InterPro" id="IPR023772">
    <property type="entry name" value="DNA-bd_HTH_TetR-type_CS"/>
</dbReference>
<organism evidence="6 7">
    <name type="scientific">Nocardioides eburneus</name>
    <dbReference type="NCBI Taxonomy" id="3231482"/>
    <lineage>
        <taxon>Bacteria</taxon>
        <taxon>Bacillati</taxon>
        <taxon>Actinomycetota</taxon>
        <taxon>Actinomycetes</taxon>
        <taxon>Propionibacteriales</taxon>
        <taxon>Nocardioidaceae</taxon>
        <taxon>Nocardioides</taxon>
    </lineage>
</organism>
<feature type="domain" description="HTH tetR-type" evidence="5">
    <location>
        <begin position="17"/>
        <end position="77"/>
    </location>
</feature>
<dbReference type="EMBL" id="JBFPJR010000018">
    <property type="protein sequence ID" value="MEX0428301.1"/>
    <property type="molecule type" value="Genomic_DNA"/>
</dbReference>
<feature type="DNA-binding region" description="H-T-H motif" evidence="4">
    <location>
        <begin position="40"/>
        <end position="59"/>
    </location>
</feature>
<dbReference type="Gene3D" id="1.10.10.60">
    <property type="entry name" value="Homeodomain-like"/>
    <property type="match status" value="1"/>
</dbReference>
<dbReference type="InterPro" id="IPR001647">
    <property type="entry name" value="HTH_TetR"/>
</dbReference>
<dbReference type="Gene3D" id="1.10.357.10">
    <property type="entry name" value="Tetracycline Repressor, domain 2"/>
    <property type="match status" value="1"/>
</dbReference>
<dbReference type="SUPFAM" id="SSF46689">
    <property type="entry name" value="Homeodomain-like"/>
    <property type="match status" value="1"/>
</dbReference>
<reference evidence="6 7" key="1">
    <citation type="submission" date="2024-07" db="EMBL/GenBank/DDBJ databases">
        <authorList>
            <person name="Lee S."/>
            <person name="Kang M."/>
        </authorList>
    </citation>
    <scope>NUCLEOTIDE SEQUENCE [LARGE SCALE GENOMIC DNA]</scope>
    <source>
        <strain evidence="6 7">DS6</strain>
    </source>
</reference>
<dbReference type="Pfam" id="PF00440">
    <property type="entry name" value="TetR_N"/>
    <property type="match status" value="1"/>
</dbReference>